<dbReference type="Proteomes" id="UP000515377">
    <property type="component" value="Chromosome"/>
</dbReference>
<organism evidence="1 2">
    <name type="scientific">Sphingobium yanoikuyae</name>
    <name type="common">Sphingomonas yanoikuyae</name>
    <dbReference type="NCBI Taxonomy" id="13690"/>
    <lineage>
        <taxon>Bacteria</taxon>
        <taxon>Pseudomonadati</taxon>
        <taxon>Pseudomonadota</taxon>
        <taxon>Alphaproteobacteria</taxon>
        <taxon>Sphingomonadales</taxon>
        <taxon>Sphingomonadaceae</taxon>
        <taxon>Sphingobium</taxon>
    </lineage>
</organism>
<sequence length="197" mass="22205">MPVLIDPAFPMVLRNDAALIHQDAVRRDFAIKSSTFELYALAGLTRGEDRIWAKLDTIGKGRQRYDIFQRLIARQPALRLALLLDDLAEALLFVGVADLRTREGALLVLEWIDDNFGAPLLPPSVLNMFRPKLRALRRRRFGWVVPPQSGGKNHGAAREGDGPMEYPRVWLSEPQLERYRADADWSAIFDDDASPGA</sequence>
<evidence type="ECO:0000313" key="2">
    <source>
        <dbReference type="Proteomes" id="UP000515377"/>
    </source>
</evidence>
<proteinExistence type="predicted"/>
<dbReference type="AlphaFoldDB" id="A0A9X7UA38"/>
<evidence type="ECO:0000313" key="1">
    <source>
        <dbReference type="EMBL" id="QNG44644.1"/>
    </source>
</evidence>
<protein>
    <submittedName>
        <fullName evidence="1">Uncharacterized protein</fullName>
    </submittedName>
</protein>
<name>A0A9X7UA38_SPHYA</name>
<accession>A0A9X7UA38</accession>
<reference evidence="1 2" key="1">
    <citation type="submission" date="2020-07" db="EMBL/GenBank/DDBJ databases">
        <title>Whole genome sequence of Sphingobium yanoikuyae A3.</title>
        <authorList>
            <person name="Han S.-S."/>
        </authorList>
    </citation>
    <scope>NUCLEOTIDE SEQUENCE [LARGE SCALE GENOMIC DNA]</scope>
    <source>
        <strain evidence="1 2">A3</strain>
    </source>
</reference>
<gene>
    <name evidence="1" type="ORF">H3V42_22740</name>
</gene>
<dbReference type="EMBL" id="CP060122">
    <property type="protein sequence ID" value="QNG44644.1"/>
    <property type="molecule type" value="Genomic_DNA"/>
</dbReference>